<dbReference type="GO" id="GO:0005886">
    <property type="term" value="C:plasma membrane"/>
    <property type="evidence" value="ECO:0007669"/>
    <property type="project" value="UniProtKB-SubCell"/>
</dbReference>
<sequence length="470" mass="54268">MLFSSLVFMTCFLPAVLFLYYTVFRFNRIVQNVFLLIVSLGFYAWGEPKFVFVLIGSFLMNWGFGLLVAKYKTEPLRAKITIAIMLIFNISIIFVFKYLMFTMKNIKQLFDVNLDIPTILLPIGISFFTFQAISYVIDIYRGHGEVQRNPLNVGLYIAFFPQLVAGPIVRYETIADQIMDRKESFEDVSQGVCRFLVGLAKKVLLANNFALVADKAFNMGSDELSMGMAWLGAICYTLQIYYDFSGYSDMAIGLGRMFGFKFPENFNYPYISKSTTEFWRRWHISLGSWFRDYVYIPMGGSRVKSTGRIYFNLFVVWSLTGLWHGANWTFICWGLLYFVSLSIEKTFGIDKIQHHRVFLHLYTMLLVILGWVLFRSENITDAFIYMKTMFIPGTGGIIDPNAIVCTSEYLVFLIFGIIFSTPIAKEIKRRRIAKTKLSKALYVIVMIGLFLACISYLVKGAYNPFIYFNF</sequence>
<evidence type="ECO:0000256" key="1">
    <source>
        <dbReference type="ARBA" id="ARBA00004651"/>
    </source>
</evidence>
<dbReference type="EMBL" id="JAFJZZ010000001">
    <property type="protein sequence ID" value="MBN7772386.1"/>
    <property type="molecule type" value="Genomic_DNA"/>
</dbReference>
<feature type="transmembrane region" description="Helical" evidence="8">
    <location>
        <begin position="119"/>
        <end position="140"/>
    </location>
</feature>
<evidence type="ECO:0000256" key="7">
    <source>
        <dbReference type="PIRNR" id="PIRNR016636"/>
    </source>
</evidence>
<dbReference type="InterPro" id="IPR051085">
    <property type="entry name" value="MB_O-acyltransferase"/>
</dbReference>
<organism evidence="9 10">
    <name type="scientific">Clostridium aminobutyricum</name>
    <dbReference type="NCBI Taxonomy" id="33953"/>
    <lineage>
        <taxon>Bacteria</taxon>
        <taxon>Bacillati</taxon>
        <taxon>Bacillota</taxon>
        <taxon>Clostridia</taxon>
        <taxon>Eubacteriales</taxon>
        <taxon>Clostridiaceae</taxon>
        <taxon>Clostridium</taxon>
    </lineage>
</organism>
<feature type="transmembrane region" description="Helical" evidence="8">
    <location>
        <begin position="6"/>
        <end position="24"/>
    </location>
</feature>
<evidence type="ECO:0000256" key="2">
    <source>
        <dbReference type="ARBA" id="ARBA00010323"/>
    </source>
</evidence>
<evidence type="ECO:0000313" key="10">
    <source>
        <dbReference type="Proteomes" id="UP000664545"/>
    </source>
</evidence>
<feature type="transmembrane region" description="Helical" evidence="8">
    <location>
        <begin position="357"/>
        <end position="374"/>
    </location>
</feature>
<keyword evidence="10" id="KW-1185">Reference proteome</keyword>
<dbReference type="PANTHER" id="PTHR13285">
    <property type="entry name" value="ACYLTRANSFERASE"/>
    <property type="match status" value="1"/>
</dbReference>
<reference evidence="9" key="1">
    <citation type="submission" date="2021-02" db="EMBL/GenBank/DDBJ databases">
        <title>Abyssanaerobacter marinus gen.nov., sp., nov, anaerobic bacterium isolated from the Onnuri vent field of Indian Ocean and suggestion of Mogibacteriaceae fam. nov., and proposal of reclassification of ambiguous this family's genus member.</title>
        <authorList>
            <person name="Kim Y.J."/>
            <person name="Yang J.-A."/>
        </authorList>
    </citation>
    <scope>NUCLEOTIDE SEQUENCE</scope>
    <source>
        <strain evidence="9">DSM 2634</strain>
    </source>
</reference>
<accession>A0A939D797</accession>
<keyword evidence="3 7" id="KW-1003">Cell membrane</keyword>
<feature type="transmembrane region" description="Helical" evidence="8">
    <location>
        <begin position="440"/>
        <end position="458"/>
    </location>
</feature>
<dbReference type="AlphaFoldDB" id="A0A939D797"/>
<proteinExistence type="inferred from homology"/>
<evidence type="ECO:0000256" key="4">
    <source>
        <dbReference type="ARBA" id="ARBA00022692"/>
    </source>
</evidence>
<evidence type="ECO:0000256" key="8">
    <source>
        <dbReference type="SAM" id="Phobius"/>
    </source>
</evidence>
<protein>
    <submittedName>
        <fullName evidence="9">MBOAT family protein</fullName>
    </submittedName>
</protein>
<dbReference type="PANTHER" id="PTHR13285:SF18">
    <property type="entry name" value="PROTEIN-CYSTEINE N-PALMITOYLTRANSFERASE RASP"/>
    <property type="match status" value="1"/>
</dbReference>
<feature type="transmembrane region" description="Helical" evidence="8">
    <location>
        <begin position="309"/>
        <end position="336"/>
    </location>
</feature>
<evidence type="ECO:0000256" key="3">
    <source>
        <dbReference type="ARBA" id="ARBA00022475"/>
    </source>
</evidence>
<feature type="transmembrane region" description="Helical" evidence="8">
    <location>
        <begin position="394"/>
        <end position="419"/>
    </location>
</feature>
<feature type="transmembrane region" description="Helical" evidence="8">
    <location>
        <begin position="80"/>
        <end position="99"/>
    </location>
</feature>
<dbReference type="InterPro" id="IPR024194">
    <property type="entry name" value="Ac/AlaTfrase_AlgI/DltB"/>
</dbReference>
<keyword evidence="7" id="KW-0808">Transferase</keyword>
<comment type="similarity">
    <text evidence="2 7">Belongs to the membrane-bound acyltransferase family.</text>
</comment>
<dbReference type="Pfam" id="PF03062">
    <property type="entry name" value="MBOAT"/>
    <property type="match status" value="1"/>
</dbReference>
<dbReference type="RefSeq" id="WP_206581192.1">
    <property type="nucleotide sequence ID" value="NZ_JAFJZZ010000001.1"/>
</dbReference>
<feature type="transmembrane region" description="Helical" evidence="8">
    <location>
        <begin position="51"/>
        <end position="68"/>
    </location>
</feature>
<gene>
    <name evidence="9" type="ORF">JYB65_03330</name>
</gene>
<name>A0A939D797_CLOAM</name>
<keyword evidence="5 8" id="KW-1133">Transmembrane helix</keyword>
<dbReference type="PIRSF" id="PIRSF500217">
    <property type="entry name" value="AlgI"/>
    <property type="match status" value="1"/>
</dbReference>
<evidence type="ECO:0000313" key="9">
    <source>
        <dbReference type="EMBL" id="MBN7772386.1"/>
    </source>
</evidence>
<comment type="subcellular location">
    <subcellularLocation>
        <location evidence="1">Cell membrane</location>
        <topology evidence="1">Multi-pass membrane protein</topology>
    </subcellularLocation>
</comment>
<dbReference type="PIRSF" id="PIRSF016636">
    <property type="entry name" value="AlgI_DltB"/>
    <property type="match status" value="1"/>
</dbReference>
<dbReference type="GO" id="GO:0016746">
    <property type="term" value="F:acyltransferase activity"/>
    <property type="evidence" value="ECO:0007669"/>
    <property type="project" value="UniProtKB-KW"/>
</dbReference>
<keyword evidence="7" id="KW-0012">Acyltransferase</keyword>
<dbReference type="InterPro" id="IPR004299">
    <property type="entry name" value="MBOAT_fam"/>
</dbReference>
<dbReference type="InterPro" id="IPR028362">
    <property type="entry name" value="AlgI"/>
</dbReference>
<keyword evidence="6 7" id="KW-0472">Membrane</keyword>
<keyword evidence="4 8" id="KW-0812">Transmembrane</keyword>
<feature type="transmembrane region" description="Helical" evidence="8">
    <location>
        <begin position="29"/>
        <end position="45"/>
    </location>
</feature>
<dbReference type="GO" id="GO:0042121">
    <property type="term" value="P:alginic acid biosynthetic process"/>
    <property type="evidence" value="ECO:0007669"/>
    <property type="project" value="InterPro"/>
</dbReference>
<evidence type="ECO:0000256" key="6">
    <source>
        <dbReference type="ARBA" id="ARBA00023136"/>
    </source>
</evidence>
<evidence type="ECO:0000256" key="5">
    <source>
        <dbReference type="ARBA" id="ARBA00022989"/>
    </source>
</evidence>
<dbReference type="Proteomes" id="UP000664545">
    <property type="component" value="Unassembled WGS sequence"/>
</dbReference>
<comment type="caution">
    <text evidence="9">The sequence shown here is derived from an EMBL/GenBank/DDBJ whole genome shotgun (WGS) entry which is preliminary data.</text>
</comment>